<dbReference type="InterPro" id="IPR010994">
    <property type="entry name" value="RuvA_2-like"/>
</dbReference>
<name>A7T0R6_NEMVE</name>
<accession>A7T0R6</accession>
<evidence type="ECO:0008006" key="4">
    <source>
        <dbReference type="Google" id="ProtNLM"/>
    </source>
</evidence>
<dbReference type="Proteomes" id="UP000001593">
    <property type="component" value="Unassembled WGS sequence"/>
</dbReference>
<evidence type="ECO:0000256" key="1">
    <source>
        <dbReference type="SAM" id="MobiDB-lite"/>
    </source>
</evidence>
<feature type="region of interest" description="Disordered" evidence="1">
    <location>
        <begin position="1"/>
        <end position="39"/>
    </location>
</feature>
<dbReference type="Gene3D" id="1.10.150.280">
    <property type="entry name" value="AF1531-like domain"/>
    <property type="match status" value="1"/>
</dbReference>
<feature type="compositionally biased region" description="Basic and acidic residues" evidence="1">
    <location>
        <begin position="147"/>
        <end position="157"/>
    </location>
</feature>
<reference evidence="2 3" key="1">
    <citation type="journal article" date="2007" name="Science">
        <title>Sea anemone genome reveals ancestral eumetazoan gene repertoire and genomic organization.</title>
        <authorList>
            <person name="Putnam N.H."/>
            <person name="Srivastava M."/>
            <person name="Hellsten U."/>
            <person name="Dirks B."/>
            <person name="Chapman J."/>
            <person name="Salamov A."/>
            <person name="Terry A."/>
            <person name="Shapiro H."/>
            <person name="Lindquist E."/>
            <person name="Kapitonov V.V."/>
            <person name="Jurka J."/>
            <person name="Genikhovich G."/>
            <person name="Grigoriev I.V."/>
            <person name="Lucas S.M."/>
            <person name="Steele R.E."/>
            <person name="Finnerty J.R."/>
            <person name="Technau U."/>
            <person name="Martindale M.Q."/>
            <person name="Rokhsar D.S."/>
        </authorList>
    </citation>
    <scope>NUCLEOTIDE SEQUENCE [LARGE SCALE GENOMIC DNA]</scope>
    <source>
        <strain evidence="3">CH2 X CH6</strain>
    </source>
</reference>
<dbReference type="SUPFAM" id="SSF47781">
    <property type="entry name" value="RuvA domain 2-like"/>
    <property type="match status" value="1"/>
</dbReference>
<dbReference type="Pfam" id="PF12836">
    <property type="entry name" value="HHH_3"/>
    <property type="match status" value="1"/>
</dbReference>
<evidence type="ECO:0000313" key="3">
    <source>
        <dbReference type="Proteomes" id="UP000001593"/>
    </source>
</evidence>
<dbReference type="GO" id="GO:0005886">
    <property type="term" value="C:plasma membrane"/>
    <property type="evidence" value="ECO:0000318"/>
    <property type="project" value="GO_Central"/>
</dbReference>
<dbReference type="InParanoid" id="A7T0R6"/>
<feature type="region of interest" description="Disordered" evidence="1">
    <location>
        <begin position="123"/>
        <end position="168"/>
    </location>
</feature>
<dbReference type="SUPFAM" id="SSF141571">
    <property type="entry name" value="Pentapeptide repeat-like"/>
    <property type="match status" value="1"/>
</dbReference>
<dbReference type="EMBL" id="DS470047">
    <property type="protein sequence ID" value="EDO30448.1"/>
    <property type="molecule type" value="Genomic_DNA"/>
</dbReference>
<protein>
    <recommendedName>
        <fullName evidence="4">Endonuclease/exonuclease/phosphatase family domain-containing protein 1</fullName>
    </recommendedName>
</protein>
<organism evidence="2 3">
    <name type="scientific">Nematostella vectensis</name>
    <name type="common">Starlet sea anemone</name>
    <dbReference type="NCBI Taxonomy" id="45351"/>
    <lineage>
        <taxon>Eukaryota</taxon>
        <taxon>Metazoa</taxon>
        <taxon>Cnidaria</taxon>
        <taxon>Anthozoa</taxon>
        <taxon>Hexacorallia</taxon>
        <taxon>Actiniaria</taxon>
        <taxon>Edwardsiidae</taxon>
        <taxon>Nematostella</taxon>
    </lineage>
</organism>
<dbReference type="InterPro" id="IPR051675">
    <property type="entry name" value="Endo/Exo/Phosphatase_dom_1"/>
</dbReference>
<dbReference type="AlphaFoldDB" id="A7T0R6"/>
<evidence type="ECO:0000313" key="2">
    <source>
        <dbReference type="EMBL" id="EDO30448.1"/>
    </source>
</evidence>
<dbReference type="PANTHER" id="PTHR21180:SF32">
    <property type="entry name" value="ENDONUCLEASE_EXONUCLEASE_PHOSPHATASE FAMILY DOMAIN-CONTAINING PROTEIN 1"/>
    <property type="match status" value="1"/>
</dbReference>
<feature type="compositionally biased region" description="Basic and acidic residues" evidence="1">
    <location>
        <begin position="21"/>
        <end position="32"/>
    </location>
</feature>
<dbReference type="PANTHER" id="PTHR21180">
    <property type="entry name" value="ENDONUCLEASE/EXONUCLEASE/PHOSPHATASE FAMILY DOMAIN-CONTAINING PROTEIN 1"/>
    <property type="match status" value="1"/>
</dbReference>
<gene>
    <name evidence="2" type="ORF">NEMVEDRAFT_v1g220566</name>
</gene>
<dbReference type="PhylomeDB" id="A7T0R6"/>
<dbReference type="InterPro" id="IPR036691">
    <property type="entry name" value="Endo/exonu/phosph_ase_sf"/>
</dbReference>
<feature type="compositionally biased region" description="Low complexity" evidence="1">
    <location>
        <begin position="1"/>
        <end position="11"/>
    </location>
</feature>
<dbReference type="Gene3D" id="3.60.10.10">
    <property type="entry name" value="Endonuclease/exonuclease/phosphatase"/>
    <property type="match status" value="1"/>
</dbReference>
<dbReference type="STRING" id="45351.A7T0R6"/>
<dbReference type="eggNOG" id="KOG1857">
    <property type="taxonomic scope" value="Eukaryota"/>
</dbReference>
<sequence length="540" mass="58984">MGNKSSSKSKSITTAPEENEGANRHEEDEKREKIQKHTTNSVDLMTASIAELVSIGVTEELASRLTQVRGKLNTVSEVVSVLESSECLLKVECLNAFVVRKVDNSVVIERIVAQAKTKRSFSFGRIKPKEQEDPESGLEPSKKRRPLKDSSPDKGSKSDPSFELEDSAQQSPVCLVNVNTATEEELERIKGFGPAVSKNIVKHREEHGPFGNVEELIVIRGVSQKLLCKLEGQLTVGDDENKQTTFQASRFKLDAIGPGGTLKYKGRDVVRLMSWNLQCFNSDKASNEGVCEVICKTILENGVNIVVIQEIGDEDALTKGRVMEGTVMEGIVMEGVVMEGVVMDGAVMEGTVMEGVVMEGGVMEGTVMEGVVMEGRVMEGMVMEGTVEGGVMEGTVMEGVVMEGVVMEGVVMEGRIKDELNHQTLKGAGNGHQGQWECQISDVAGAMYRSREYNGFLWDASCGIQLKSSSLLEKPKNGKKQFARRPFLGFFKTKGLDFLVTSVHLKATGLDNEDIGRLQEERARMPDIITALNECVPGIV</sequence>
<proteinExistence type="predicted"/>
<dbReference type="HOGENOM" id="CLU_504632_0_0_1"/>
<keyword evidence="3" id="KW-1185">Reference proteome</keyword>